<dbReference type="Gene3D" id="3.30.300.20">
    <property type="match status" value="1"/>
</dbReference>
<dbReference type="AlphaFoldDB" id="A0A939T4B0"/>
<evidence type="ECO:0000313" key="1">
    <source>
        <dbReference type="EMBL" id="MBO2447954.1"/>
    </source>
</evidence>
<dbReference type="InterPro" id="IPR015946">
    <property type="entry name" value="KH_dom-like_a/b"/>
</dbReference>
<dbReference type="RefSeq" id="WP_208255586.1">
    <property type="nucleotide sequence ID" value="NZ_JAGEOJ010000004.1"/>
</dbReference>
<dbReference type="PANTHER" id="PTHR39624">
    <property type="entry name" value="PROTEIN INVOLVED IN RIMO-MEDIATED BETA-METHYLTHIOLATION OF RIBOSOMAL PROTEIN S12 YCAO"/>
    <property type="match status" value="1"/>
</dbReference>
<dbReference type="Pfam" id="PF02566">
    <property type="entry name" value="OsmC"/>
    <property type="match status" value="1"/>
</dbReference>
<gene>
    <name evidence="1" type="ORF">J4573_12695</name>
</gene>
<dbReference type="Proteomes" id="UP000669179">
    <property type="component" value="Unassembled WGS sequence"/>
</dbReference>
<sequence length="137" mass="14631">MNAITVIHRQNDEFAILIRDHVVHVDQPYSAGGENHGPTPVELFVASLAGCAAHYGRQYLAAHGQPSEGLRVSADFATSCARPARVTRVRLVLHTPLRLSDDLLTGLLAAVDGCTVKNSLARPPVIETEVTTDVVAA</sequence>
<evidence type="ECO:0000313" key="2">
    <source>
        <dbReference type="Proteomes" id="UP000669179"/>
    </source>
</evidence>
<protein>
    <submittedName>
        <fullName evidence="1">OsmC family protein</fullName>
    </submittedName>
</protein>
<dbReference type="InterPro" id="IPR003718">
    <property type="entry name" value="OsmC/Ohr_fam"/>
</dbReference>
<organism evidence="1 2">
    <name type="scientific">Actinomadura barringtoniae</name>
    <dbReference type="NCBI Taxonomy" id="1427535"/>
    <lineage>
        <taxon>Bacteria</taxon>
        <taxon>Bacillati</taxon>
        <taxon>Actinomycetota</taxon>
        <taxon>Actinomycetes</taxon>
        <taxon>Streptosporangiales</taxon>
        <taxon>Thermomonosporaceae</taxon>
        <taxon>Actinomadura</taxon>
    </lineage>
</organism>
<comment type="caution">
    <text evidence="1">The sequence shown here is derived from an EMBL/GenBank/DDBJ whole genome shotgun (WGS) entry which is preliminary data.</text>
</comment>
<dbReference type="EMBL" id="JAGEOJ010000004">
    <property type="protein sequence ID" value="MBO2447954.1"/>
    <property type="molecule type" value="Genomic_DNA"/>
</dbReference>
<dbReference type="InterPro" id="IPR036102">
    <property type="entry name" value="OsmC/Ohrsf"/>
</dbReference>
<reference evidence="1" key="1">
    <citation type="submission" date="2021-03" db="EMBL/GenBank/DDBJ databases">
        <authorList>
            <person name="Kanchanasin P."/>
            <person name="Saeng-In P."/>
            <person name="Phongsopitanun W."/>
            <person name="Yuki M."/>
            <person name="Kudo T."/>
            <person name="Ohkuma M."/>
            <person name="Tanasupawat S."/>
        </authorList>
    </citation>
    <scope>NUCLEOTIDE SEQUENCE</scope>
    <source>
        <strain evidence="1">GKU 128</strain>
    </source>
</reference>
<dbReference type="SUPFAM" id="SSF82784">
    <property type="entry name" value="OsmC-like"/>
    <property type="match status" value="1"/>
</dbReference>
<accession>A0A939T4B0</accession>
<name>A0A939T4B0_9ACTN</name>
<keyword evidence="2" id="KW-1185">Reference proteome</keyword>
<proteinExistence type="predicted"/>
<dbReference type="PANTHER" id="PTHR39624:SF2">
    <property type="entry name" value="OSMC-LIKE PROTEIN"/>
    <property type="match status" value="1"/>
</dbReference>